<feature type="signal peptide" evidence="8">
    <location>
        <begin position="1"/>
        <end position="31"/>
    </location>
</feature>
<dbReference type="InterPro" id="IPR032179">
    <property type="entry name" value="Cry22Aa_Ig-like"/>
</dbReference>
<evidence type="ECO:0000256" key="4">
    <source>
        <dbReference type="ARBA" id="ARBA00022729"/>
    </source>
</evidence>
<evidence type="ECO:0000256" key="5">
    <source>
        <dbReference type="ARBA" id="ARBA00022999"/>
    </source>
</evidence>
<accession>A0AAX2DKS5</accession>
<dbReference type="Gene3D" id="2.60.120.260">
    <property type="entry name" value="Galactose-binding domain-like"/>
    <property type="match status" value="1"/>
</dbReference>
<gene>
    <name evidence="10" type="ORF">SAMN05421782_101157</name>
</gene>
<dbReference type="InterPro" id="IPR019931">
    <property type="entry name" value="LPXTG_anchor"/>
</dbReference>
<dbReference type="InterPro" id="IPR013783">
    <property type="entry name" value="Ig-like_fold"/>
</dbReference>
<evidence type="ECO:0000313" key="11">
    <source>
        <dbReference type="Proteomes" id="UP000183610"/>
    </source>
</evidence>
<dbReference type="PANTHER" id="PTHR15127:SF32">
    <property type="entry name" value="HEAVYWEIGHT, ISOFORM A"/>
    <property type="match status" value="1"/>
</dbReference>
<dbReference type="Proteomes" id="UP000183610">
    <property type="component" value="Unassembled WGS sequence"/>
</dbReference>
<keyword evidence="5" id="KW-0727">SH2 domain</keyword>
<keyword evidence="4 8" id="KW-0732">Signal</keyword>
<evidence type="ECO:0000259" key="9">
    <source>
        <dbReference type="PROSITE" id="PS50847"/>
    </source>
</evidence>
<evidence type="ECO:0000256" key="3">
    <source>
        <dbReference type="ARBA" id="ARBA00022525"/>
    </source>
</evidence>
<keyword evidence="2" id="KW-0134">Cell wall</keyword>
<keyword evidence="6" id="KW-0572">Peptidoglycan-anchor</keyword>
<dbReference type="PANTHER" id="PTHR15127">
    <property type="entry name" value="HEAVYWEIGHT, ISOFORM A"/>
    <property type="match status" value="1"/>
</dbReference>
<dbReference type="NCBIfam" id="TIGR01167">
    <property type="entry name" value="LPXTG_anchor"/>
    <property type="match status" value="1"/>
</dbReference>
<protein>
    <submittedName>
        <fullName evidence="10">LPXTG-motif cell wall anchor domain-containing protein</fullName>
    </submittedName>
</protein>
<feature type="chain" id="PRO_5043768778" evidence="8">
    <location>
        <begin position="32"/>
        <end position="891"/>
    </location>
</feature>
<evidence type="ECO:0000256" key="8">
    <source>
        <dbReference type="SAM" id="SignalP"/>
    </source>
</evidence>
<feature type="domain" description="Gram-positive cocci surface proteins LPxTG" evidence="9">
    <location>
        <begin position="860"/>
        <end position="891"/>
    </location>
</feature>
<proteinExistence type="predicted"/>
<organism evidence="10 11">
    <name type="scientific">Listeria ivanovii</name>
    <dbReference type="NCBI Taxonomy" id="1638"/>
    <lineage>
        <taxon>Bacteria</taxon>
        <taxon>Bacillati</taxon>
        <taxon>Bacillota</taxon>
        <taxon>Bacilli</taxon>
        <taxon>Bacillales</taxon>
        <taxon>Listeriaceae</taxon>
        <taxon>Listeria</taxon>
    </lineage>
</organism>
<dbReference type="EMBL" id="FNMX01000001">
    <property type="protein sequence ID" value="SDW02170.1"/>
    <property type="molecule type" value="Genomic_DNA"/>
</dbReference>
<dbReference type="PROSITE" id="PS50847">
    <property type="entry name" value="GRAM_POS_ANCHORING"/>
    <property type="match status" value="1"/>
</dbReference>
<evidence type="ECO:0000256" key="1">
    <source>
        <dbReference type="ARBA" id="ARBA00004168"/>
    </source>
</evidence>
<name>A0AAX2DKS5_LISIV</name>
<dbReference type="AlphaFoldDB" id="A0AAX2DKS5"/>
<dbReference type="Gene3D" id="2.60.40.10">
    <property type="entry name" value="Immunoglobulins"/>
    <property type="match status" value="6"/>
</dbReference>
<evidence type="ECO:0000256" key="6">
    <source>
        <dbReference type="ARBA" id="ARBA00023088"/>
    </source>
</evidence>
<feature type="region of interest" description="Disordered" evidence="7">
    <location>
        <begin position="338"/>
        <end position="359"/>
    </location>
</feature>
<keyword evidence="3" id="KW-0964">Secreted</keyword>
<dbReference type="InterPro" id="IPR051846">
    <property type="entry name" value="SH2_domain_adapters"/>
</dbReference>
<dbReference type="GO" id="GO:0001784">
    <property type="term" value="F:phosphotyrosine residue binding"/>
    <property type="evidence" value="ECO:0007669"/>
    <property type="project" value="TreeGrafter"/>
</dbReference>
<reference evidence="10 11" key="1">
    <citation type="submission" date="2016-10" db="EMBL/GenBank/DDBJ databases">
        <authorList>
            <person name="Varghese N."/>
            <person name="Submissions S."/>
        </authorList>
    </citation>
    <scope>NUCLEOTIDE SEQUENCE [LARGE SCALE GENOMIC DNA]</scope>
    <source>
        <strain evidence="10 11">ATCC 49954</strain>
    </source>
</reference>
<dbReference type="RefSeq" id="WP_074673764.1">
    <property type="nucleotide sequence ID" value="NZ_FNMX01000001.1"/>
</dbReference>
<sequence length="891" mass="95659">MSKKWKIKQGIRLTSMAFLITGLVISPIHLATTTSQATAATTSKEQNLTSDVAIIALENGDFETPAVPSNRVSQLFNASSVPGWDTTDSSGKIEIQKNGFVPSSKIPAVIAQSGKQWAELNAYENSALYQDVATTPGTKVHWQVYHKGRLGTDVALVEFGEPGGALVEQAKMSDGTTDWGLYKGTYTIPEGQTTTRFQFRAVSSSSGNTGIGNYLDNVQFATASNLQVEGAFSNTSIKVHDSVDYQIQAINNGGMPAANNTFSVQIPAELSYTPGTLSSTDTSITSENYDKSTRTLTFTTGNIKKDASINISIPLTAEKETTAATPDTDVVYNDENFEDETTTAEATDSSTKITSNDAPAITGETNTILQPGETFDPIKTITATDKEDGDLTDKVKITNNPVDTSKSGTYEVSYEVTDSDGNTATFIRTVIVTEAPVITGENETRLNPHDAFDDPMSTITATDKEDGDLTDKVKITNNTVDVHTPGSYEVSYEVTDSDGNKTTFKRTVIMTEAPTISGDSEIVLNPNASFDPMSSITANDAEDGNITQNVQITNNSVDTSKPGSYEVTYQVTDSDSNKATFTCTVIVTEAPVITGDNETVLNPNAPFDPMSSITATDKEDGNVTKNIKVVSNTVDTSTPGTYEVAYKVTDIDGNISTFTRTVVVTEPPIINGDSESHINPNAVFDPMNTMEAKDKEDGNITQDIEVLNNPVDASTPGTYEVTYEVTDSDGNKTRFTRTVIVTEAPIITGDSETHLTPKDNFDPMDTITANDKEDGDLTNQVEIISNNVNTNIPGNYQTVYEVTDADGNITTFTRTVVVQIIVQPEIQPSDITNPPINIQPGKTIVTEKTFTPNTVEKISLPKTGDHSQAPNGLAGIGLLAVGVFVLLRGRK</sequence>
<dbReference type="Pfam" id="PF16403">
    <property type="entry name" value="Bact_surface_Ig-like"/>
    <property type="match status" value="6"/>
</dbReference>
<evidence type="ECO:0000256" key="2">
    <source>
        <dbReference type="ARBA" id="ARBA00022512"/>
    </source>
</evidence>
<comment type="subcellular location">
    <subcellularLocation>
        <location evidence="1">Secreted</location>
        <location evidence="1">Cell wall</location>
        <topology evidence="1">Peptidoglycan-anchor</topology>
    </subcellularLocation>
</comment>
<evidence type="ECO:0000256" key="7">
    <source>
        <dbReference type="SAM" id="MobiDB-lite"/>
    </source>
</evidence>
<evidence type="ECO:0000313" key="10">
    <source>
        <dbReference type="EMBL" id="SDW02170.1"/>
    </source>
</evidence>
<comment type="caution">
    <text evidence="10">The sequence shown here is derived from an EMBL/GenBank/DDBJ whole genome shotgun (WGS) entry which is preliminary data.</text>
</comment>